<comment type="caution">
    <text evidence="2">Lacks conserved residue(s) required for the propagation of feature annotation.</text>
</comment>
<evidence type="ECO:0000313" key="5">
    <source>
        <dbReference type="EMBL" id="TVM17302.1"/>
    </source>
</evidence>
<dbReference type="GO" id="GO:0009295">
    <property type="term" value="C:nucleoid"/>
    <property type="evidence" value="ECO:0007669"/>
    <property type="project" value="TreeGrafter"/>
</dbReference>
<dbReference type="AlphaFoldDB" id="A0A7M3MFA1"/>
<name>A0A7M3MFA1_9BACT</name>
<keyword evidence="1 2" id="KW-0238">DNA-binding</keyword>
<dbReference type="OrthoDB" id="9809878at2"/>
<dbReference type="InterPro" id="IPR012340">
    <property type="entry name" value="NA-bd_OB-fold"/>
</dbReference>
<gene>
    <name evidence="5" type="ORF">DPQ33_08945</name>
</gene>
<keyword evidence="6" id="KW-1185">Reference proteome</keyword>
<evidence type="ECO:0000313" key="6">
    <source>
        <dbReference type="Proteomes" id="UP000448292"/>
    </source>
</evidence>
<comment type="caution">
    <text evidence="5">The sequence shown here is derived from an EMBL/GenBank/DDBJ whole genome shotgun (WGS) entry which is preliminary data.</text>
</comment>
<reference evidence="5 6" key="1">
    <citation type="submission" date="2018-06" db="EMBL/GenBank/DDBJ databases">
        <title>Complete genome of Desulfovibrio indonesiensis P37SLT.</title>
        <authorList>
            <person name="Crispim J.S."/>
            <person name="Vidigal P.M.P."/>
            <person name="Silva L.C.F."/>
            <person name="Laguardia C.N."/>
            <person name="Araujo L.C."/>
            <person name="Dias R.S."/>
            <person name="Sousa M.P."/>
            <person name="Paula S.O."/>
            <person name="Silva C."/>
        </authorList>
    </citation>
    <scope>NUCLEOTIDE SEQUENCE [LARGE SCALE GENOMIC DNA]</scope>
    <source>
        <strain evidence="5 6">P37SLT</strain>
    </source>
</reference>
<dbReference type="NCBIfam" id="TIGR00621">
    <property type="entry name" value="ssb"/>
    <property type="match status" value="1"/>
</dbReference>
<dbReference type="RefSeq" id="WP_144302880.1">
    <property type="nucleotide sequence ID" value="NZ_QMIE01000007.1"/>
</dbReference>
<feature type="region of interest" description="Disordered" evidence="4">
    <location>
        <begin position="111"/>
        <end position="172"/>
    </location>
</feature>
<evidence type="ECO:0000256" key="2">
    <source>
        <dbReference type="HAMAP-Rule" id="MF_00984"/>
    </source>
</evidence>
<proteinExistence type="inferred from homology"/>
<dbReference type="Gene3D" id="2.40.50.140">
    <property type="entry name" value="Nucleic acid-binding proteins"/>
    <property type="match status" value="1"/>
</dbReference>
<sequence length="172" mass="19401">MAGSLNKVMIIGRLGRDPELRYTQGGSPVCNLTLATDESYKDRDGNKVDQTEWHRVVVWGRQAETVANYLRKGRLAYVEGSLQTRKWQDQQGQDRYTTEIKAFNVQFLDSQRDAEGGDYQQAPRQQQGGRPQQHAQQQGQQGPREQGPPNYPDEDMGPAFPSEASGMDDVPF</sequence>
<dbReference type="Pfam" id="PF00436">
    <property type="entry name" value="SSB"/>
    <property type="match status" value="1"/>
</dbReference>
<dbReference type="CDD" id="cd04496">
    <property type="entry name" value="SSB_OBF"/>
    <property type="match status" value="1"/>
</dbReference>
<dbReference type="PIRSF" id="PIRSF002070">
    <property type="entry name" value="SSB"/>
    <property type="match status" value="1"/>
</dbReference>
<comment type="subunit">
    <text evidence="2">Homotetramer.</text>
</comment>
<dbReference type="PANTHER" id="PTHR10302">
    <property type="entry name" value="SINGLE-STRANDED DNA-BINDING PROTEIN"/>
    <property type="match status" value="1"/>
</dbReference>
<evidence type="ECO:0000256" key="1">
    <source>
        <dbReference type="ARBA" id="ARBA00023125"/>
    </source>
</evidence>
<dbReference type="HAMAP" id="MF_00984">
    <property type="entry name" value="SSB"/>
    <property type="match status" value="1"/>
</dbReference>
<dbReference type="InterPro" id="IPR000424">
    <property type="entry name" value="Primosome_PriB/ssb"/>
</dbReference>
<evidence type="ECO:0000256" key="3">
    <source>
        <dbReference type="PIRNR" id="PIRNR002070"/>
    </source>
</evidence>
<dbReference type="PROSITE" id="PS50935">
    <property type="entry name" value="SSB"/>
    <property type="match status" value="1"/>
</dbReference>
<protein>
    <recommendedName>
        <fullName evidence="2 3">Single-stranded DNA-binding protein</fullName>
        <shortName evidence="2">SSB</shortName>
    </recommendedName>
</protein>
<evidence type="ECO:0000256" key="4">
    <source>
        <dbReference type="SAM" id="MobiDB-lite"/>
    </source>
</evidence>
<dbReference type="SUPFAM" id="SSF50249">
    <property type="entry name" value="Nucleic acid-binding proteins"/>
    <property type="match status" value="1"/>
</dbReference>
<dbReference type="Proteomes" id="UP000448292">
    <property type="component" value="Unassembled WGS sequence"/>
</dbReference>
<dbReference type="GO" id="GO:0006260">
    <property type="term" value="P:DNA replication"/>
    <property type="evidence" value="ECO:0007669"/>
    <property type="project" value="InterPro"/>
</dbReference>
<accession>A0A7M3MFA1</accession>
<dbReference type="PANTHER" id="PTHR10302:SF27">
    <property type="entry name" value="SINGLE-STRANDED DNA-BINDING PROTEIN"/>
    <property type="match status" value="1"/>
</dbReference>
<feature type="compositionally biased region" description="Low complexity" evidence="4">
    <location>
        <begin position="120"/>
        <end position="148"/>
    </location>
</feature>
<dbReference type="EMBL" id="QMIE01000007">
    <property type="protein sequence ID" value="TVM17302.1"/>
    <property type="molecule type" value="Genomic_DNA"/>
</dbReference>
<organism evidence="5 6">
    <name type="scientific">Oceanidesulfovibrio indonesiensis</name>
    <dbReference type="NCBI Taxonomy" id="54767"/>
    <lineage>
        <taxon>Bacteria</taxon>
        <taxon>Pseudomonadati</taxon>
        <taxon>Thermodesulfobacteriota</taxon>
        <taxon>Desulfovibrionia</taxon>
        <taxon>Desulfovibrionales</taxon>
        <taxon>Desulfovibrionaceae</taxon>
        <taxon>Oceanidesulfovibrio</taxon>
    </lineage>
</organism>
<dbReference type="InterPro" id="IPR011344">
    <property type="entry name" value="ssDNA-bd"/>
</dbReference>
<dbReference type="GO" id="GO:0003697">
    <property type="term" value="F:single-stranded DNA binding"/>
    <property type="evidence" value="ECO:0007669"/>
    <property type="project" value="UniProtKB-UniRule"/>
</dbReference>